<reference evidence="1 4" key="1">
    <citation type="submission" date="2018-09" db="EMBL/GenBank/DDBJ databases">
        <title>Roseomonas sp. nov., isolated from feces of Tibetan antelopes in the Qinghai-Tibet plateau, China.</title>
        <authorList>
            <person name="Tian Z."/>
        </authorList>
    </citation>
    <scope>NUCLEOTIDE SEQUENCE [LARGE SCALE GENOMIC DNA]</scope>
    <source>
        <strain evidence="2 3">Z23</strain>
        <strain evidence="1 4">Z24</strain>
    </source>
</reference>
<evidence type="ECO:0000313" key="3">
    <source>
        <dbReference type="Proteomes" id="UP000274097"/>
    </source>
</evidence>
<sequence>MRDQPPKVRAALLGIGLAELAVVSASSAHPRRGPGQGFGPLGRLLDPDSRWAENTSYPPLDTPKPVAEGVFIVDSQLPGTVGMVIGARMTVLRLPDGGLLLHSPTRFSHALKRQLEDIGPIRHLVAPNIAHWLFLRDWQAACPEATTWAAPGLRQRRQVRRAGLRLDHDLTGTAPAEWGGAIELVVVPGGLGFHETALFHQPSRSLLLTDIVMNLEEPKVPPLLRPLLRLFGMTAPDGMPPPYLRAVVRMRQQDALRAAEHLLTLQPERVIFAHGRWFERNGTSALRRSLRWLLRG</sequence>
<dbReference type="EMBL" id="RAQU01000065">
    <property type="protein sequence ID" value="RKK03880.1"/>
    <property type="molecule type" value="Genomic_DNA"/>
</dbReference>
<organism evidence="1 4">
    <name type="scientific">Teichococcus wenyumeiae</name>
    <dbReference type="NCBI Taxonomy" id="2478470"/>
    <lineage>
        <taxon>Bacteria</taxon>
        <taxon>Pseudomonadati</taxon>
        <taxon>Pseudomonadota</taxon>
        <taxon>Alphaproteobacteria</taxon>
        <taxon>Acetobacterales</taxon>
        <taxon>Roseomonadaceae</taxon>
        <taxon>Roseomonas</taxon>
    </lineage>
</organism>
<dbReference type="InterPro" id="IPR025638">
    <property type="entry name" value="DUF4336"/>
</dbReference>
<keyword evidence="3" id="KW-1185">Reference proteome</keyword>
<dbReference type="PANTHER" id="PTHR33835:SF1">
    <property type="entry name" value="METALLO-BETA-LACTAMASE DOMAIN-CONTAINING PROTEIN"/>
    <property type="match status" value="1"/>
</dbReference>
<dbReference type="Proteomes" id="UP000274097">
    <property type="component" value="Unassembled WGS sequence"/>
</dbReference>
<dbReference type="Pfam" id="PF14234">
    <property type="entry name" value="DUF4336"/>
    <property type="match status" value="1"/>
</dbReference>
<accession>A0A3A9JCJ1</accession>
<evidence type="ECO:0000313" key="4">
    <source>
        <dbReference type="Proteomes" id="UP000278036"/>
    </source>
</evidence>
<dbReference type="EMBL" id="RFLX01000001">
    <property type="protein sequence ID" value="RMI27368.1"/>
    <property type="molecule type" value="Genomic_DNA"/>
</dbReference>
<dbReference type="Proteomes" id="UP000278036">
    <property type="component" value="Unassembled WGS sequence"/>
</dbReference>
<dbReference type="PANTHER" id="PTHR33835">
    <property type="entry name" value="YALI0C07656P"/>
    <property type="match status" value="1"/>
</dbReference>
<dbReference type="InParanoid" id="A0A3A9JCJ1"/>
<name>A0A3A9JCJ1_9PROT</name>
<evidence type="ECO:0000313" key="2">
    <source>
        <dbReference type="EMBL" id="RMI27368.1"/>
    </source>
</evidence>
<comment type="caution">
    <text evidence="1">The sequence shown here is derived from an EMBL/GenBank/DDBJ whole genome shotgun (WGS) entry which is preliminary data.</text>
</comment>
<gene>
    <name evidence="1" type="ORF">D6Z83_12310</name>
    <name evidence="2" type="ORF">EBE87_00990</name>
</gene>
<dbReference type="AlphaFoldDB" id="A0A3A9JCJ1"/>
<evidence type="ECO:0000313" key="1">
    <source>
        <dbReference type="EMBL" id="RKK03880.1"/>
    </source>
</evidence>
<dbReference type="SUPFAM" id="SSF56281">
    <property type="entry name" value="Metallo-hydrolase/oxidoreductase"/>
    <property type="match status" value="1"/>
</dbReference>
<dbReference type="InterPro" id="IPR036866">
    <property type="entry name" value="RibonucZ/Hydroxyglut_hydro"/>
</dbReference>
<dbReference type="OrthoDB" id="450111at2"/>
<protein>
    <submittedName>
        <fullName evidence="1">DUF4336 domain-containing protein</fullName>
    </submittedName>
</protein>
<proteinExistence type="predicted"/>